<evidence type="ECO:0000313" key="1">
    <source>
        <dbReference type="EMBL" id="KAH1177217.1"/>
    </source>
</evidence>
<sequence>MVGPIVPDEHGAGGSTEPHYHLEISRNDCASGNAIPSEPSRQEGKCSIIPLCTQPLLQVCMWHGRGQDYDFGFSLPLPSPQFEGVHGRQLCPAHALLSAVSEKVSLHS</sequence>
<protein>
    <submittedName>
        <fullName evidence="1">Uncharacterized protein</fullName>
    </submittedName>
</protein>
<proteinExistence type="predicted"/>
<gene>
    <name evidence="1" type="ORF">KIL84_010919</name>
</gene>
<evidence type="ECO:0000313" key="2">
    <source>
        <dbReference type="Proteomes" id="UP000827986"/>
    </source>
</evidence>
<comment type="caution">
    <text evidence="1">The sequence shown here is derived from an EMBL/GenBank/DDBJ whole genome shotgun (WGS) entry which is preliminary data.</text>
</comment>
<dbReference type="Proteomes" id="UP000827986">
    <property type="component" value="Unassembled WGS sequence"/>
</dbReference>
<dbReference type="EMBL" id="JAHDVG010000474">
    <property type="protein sequence ID" value="KAH1177217.1"/>
    <property type="molecule type" value="Genomic_DNA"/>
</dbReference>
<keyword evidence="2" id="KW-1185">Reference proteome</keyword>
<dbReference type="AlphaFoldDB" id="A0A9D3XC16"/>
<accession>A0A9D3XC16</accession>
<name>A0A9D3XC16_9SAUR</name>
<reference evidence="1" key="1">
    <citation type="submission" date="2021-09" db="EMBL/GenBank/DDBJ databases">
        <title>The genome of Mauremys mutica provides insights into the evolution of semi-aquatic lifestyle.</title>
        <authorList>
            <person name="Gong S."/>
            <person name="Gao Y."/>
        </authorList>
    </citation>
    <scope>NUCLEOTIDE SEQUENCE</scope>
    <source>
        <strain evidence="1">MM-2020</strain>
        <tissue evidence="1">Muscle</tissue>
    </source>
</reference>
<organism evidence="1 2">
    <name type="scientific">Mauremys mutica</name>
    <name type="common">yellowpond turtle</name>
    <dbReference type="NCBI Taxonomy" id="74926"/>
    <lineage>
        <taxon>Eukaryota</taxon>
        <taxon>Metazoa</taxon>
        <taxon>Chordata</taxon>
        <taxon>Craniata</taxon>
        <taxon>Vertebrata</taxon>
        <taxon>Euteleostomi</taxon>
        <taxon>Archelosauria</taxon>
        <taxon>Testudinata</taxon>
        <taxon>Testudines</taxon>
        <taxon>Cryptodira</taxon>
        <taxon>Durocryptodira</taxon>
        <taxon>Testudinoidea</taxon>
        <taxon>Geoemydidae</taxon>
        <taxon>Geoemydinae</taxon>
        <taxon>Mauremys</taxon>
    </lineage>
</organism>